<dbReference type="SMART" id="SM00155">
    <property type="entry name" value="PLDc"/>
    <property type="match status" value="2"/>
</dbReference>
<dbReference type="PROSITE" id="PS00018">
    <property type="entry name" value="EF_HAND_1"/>
    <property type="match status" value="1"/>
</dbReference>
<dbReference type="CDD" id="cd09116">
    <property type="entry name" value="PLDc_Nuc_like"/>
    <property type="match status" value="1"/>
</dbReference>
<dbReference type="SUPFAM" id="SSF56024">
    <property type="entry name" value="Phospholipase D/nuclease"/>
    <property type="match status" value="2"/>
</dbReference>
<dbReference type="GO" id="GO:0016042">
    <property type="term" value="P:lipid catabolic process"/>
    <property type="evidence" value="ECO:0007669"/>
    <property type="project" value="UniProtKB-KW"/>
</dbReference>
<dbReference type="GO" id="GO:0016891">
    <property type="term" value="F:RNA endonuclease activity producing 5'-phosphomonoesters, hydrolytic mechanism"/>
    <property type="evidence" value="ECO:0007669"/>
    <property type="project" value="TreeGrafter"/>
</dbReference>
<dbReference type="Proteomes" id="UP001223520">
    <property type="component" value="Chromosome"/>
</dbReference>
<dbReference type="InterPro" id="IPR051406">
    <property type="entry name" value="PLD_domain"/>
</dbReference>
<dbReference type="EMBL" id="CP124543">
    <property type="protein sequence ID" value="WGV27422.1"/>
    <property type="molecule type" value="Genomic_DNA"/>
</dbReference>
<evidence type="ECO:0000313" key="8">
    <source>
        <dbReference type="EMBL" id="WGV27422.1"/>
    </source>
</evidence>
<dbReference type="PANTHER" id="PTHR43856:SF1">
    <property type="entry name" value="MITOCHONDRIAL CARDIOLIPIN HYDROLASE"/>
    <property type="match status" value="1"/>
</dbReference>
<dbReference type="PROSITE" id="PS51257">
    <property type="entry name" value="PROKAR_LIPOPROTEIN"/>
    <property type="match status" value="1"/>
</dbReference>
<evidence type="ECO:0000256" key="4">
    <source>
        <dbReference type="ARBA" id="ARBA00022801"/>
    </source>
</evidence>
<evidence type="ECO:0000256" key="1">
    <source>
        <dbReference type="ARBA" id="ARBA00000798"/>
    </source>
</evidence>
<dbReference type="GO" id="GO:0004630">
    <property type="term" value="F:phospholipase D activity"/>
    <property type="evidence" value="ECO:0007669"/>
    <property type="project" value="UniProtKB-EC"/>
</dbReference>
<evidence type="ECO:0000256" key="2">
    <source>
        <dbReference type="ARBA" id="ARBA00008664"/>
    </source>
</evidence>
<dbReference type="KEGG" id="hbq:QI031_08015"/>
<dbReference type="InterPro" id="IPR001736">
    <property type="entry name" value="PLipase_D/transphosphatidylase"/>
</dbReference>
<dbReference type="AlphaFoldDB" id="A0AAJ6NVK5"/>
<gene>
    <name evidence="8" type="ORF">QI031_08015</name>
</gene>
<evidence type="ECO:0000256" key="3">
    <source>
        <dbReference type="ARBA" id="ARBA00012027"/>
    </source>
</evidence>
<protein>
    <recommendedName>
        <fullName evidence="3">phospholipase D</fullName>
        <ecNumber evidence="3">3.1.4.4</ecNumber>
    </recommendedName>
</protein>
<dbReference type="Pfam" id="PF12836">
    <property type="entry name" value="HHH_3"/>
    <property type="match status" value="1"/>
</dbReference>
<feature type="domain" description="PLD phosphodiesterase" evidence="7">
    <location>
        <begin position="389"/>
        <end position="416"/>
    </location>
</feature>
<evidence type="ECO:0000313" key="9">
    <source>
        <dbReference type="Proteomes" id="UP001223520"/>
    </source>
</evidence>
<keyword evidence="6" id="KW-0443">Lipid metabolism</keyword>
<proteinExistence type="inferred from homology"/>
<dbReference type="PROSITE" id="PS50035">
    <property type="entry name" value="PLD"/>
    <property type="match status" value="2"/>
</dbReference>
<dbReference type="RefSeq" id="WP_281484661.1">
    <property type="nucleotide sequence ID" value="NZ_CP124543.1"/>
</dbReference>
<evidence type="ECO:0000259" key="7">
    <source>
        <dbReference type="PROSITE" id="PS50035"/>
    </source>
</evidence>
<name>A0AAJ6NVK5_9CYAN</name>
<dbReference type="EC" id="3.1.4.4" evidence="3"/>
<keyword evidence="5" id="KW-0442">Lipid degradation</keyword>
<dbReference type="Pfam" id="PF13091">
    <property type="entry name" value="PLDc_2"/>
    <property type="match status" value="2"/>
</dbReference>
<feature type="domain" description="PLD phosphodiesterase" evidence="7">
    <location>
        <begin position="185"/>
        <end position="212"/>
    </location>
</feature>
<dbReference type="GO" id="GO:0006793">
    <property type="term" value="P:phosphorus metabolic process"/>
    <property type="evidence" value="ECO:0007669"/>
    <property type="project" value="UniProtKB-ARBA"/>
</dbReference>
<dbReference type="Gene3D" id="3.30.870.10">
    <property type="entry name" value="Endonuclease Chain A"/>
    <property type="match status" value="2"/>
</dbReference>
<comment type="similarity">
    <text evidence="2">Belongs to the phospholipase D family.</text>
</comment>
<dbReference type="InterPro" id="IPR018247">
    <property type="entry name" value="EF_Hand_1_Ca_BS"/>
</dbReference>
<dbReference type="CDD" id="cd09173">
    <property type="entry name" value="PLDc_Nuc_like_unchar1_2"/>
    <property type="match status" value="1"/>
</dbReference>
<evidence type="ECO:0000256" key="6">
    <source>
        <dbReference type="ARBA" id="ARBA00023098"/>
    </source>
</evidence>
<reference evidence="8 9" key="1">
    <citation type="journal article" date="2023" name="Limnol Oceanogr Lett">
        <title>Environmental adaptations by the intertidal Antarctic cyanobacterium Halotia branconii CENA392 as revealed using long-read genome sequencing.</title>
        <authorList>
            <person name="Dextro R.B."/>
            <person name="Delbaje E."/>
            <person name="Freitas P.N.N."/>
            <person name="Geraldes V."/>
            <person name="Pinto E."/>
            <person name="Long P.F."/>
            <person name="Fiore M.F."/>
        </authorList>
    </citation>
    <scope>NUCLEOTIDE SEQUENCE [LARGE SCALE GENOMIC DNA]</scope>
    <source>
        <strain evidence="8 9">CENA392</strain>
    </source>
</reference>
<evidence type="ECO:0000256" key="5">
    <source>
        <dbReference type="ARBA" id="ARBA00022963"/>
    </source>
</evidence>
<dbReference type="PANTHER" id="PTHR43856">
    <property type="entry name" value="CARDIOLIPIN HYDROLASE"/>
    <property type="match status" value="1"/>
</dbReference>
<dbReference type="SUPFAM" id="SSF47781">
    <property type="entry name" value="RuvA domain 2-like"/>
    <property type="match status" value="1"/>
</dbReference>
<sequence length="540" mass="60977">MQLFFKRRDILICFLVLAIAACQRVQSYNKRLAPLPQDSFVKVYFNHSQSSEYKESYRQQTRLGDDLEKQIVDAISQAKSTVDVAVQELRLPKIAQALADRQQAGIKVRVILENTYSRPWSSWTPEEVKKLAPREQERYREFQQFVDVNKDNQLSPEEIKNRDALIILQNGKIPQIDDRADGSAGSSLMHHKFVIVDNRIVIITSANFTMSDVFGDFTNSSSLGNANNLLQIDSPELASLFTEEFNIMWGDGPAGKLDSRFGVKKPLRLPKTITLNQTKITVQFSPTSPTQTWSNSSNGLIGKTLDSANKSIDMALFVFSEQRLANILEKRHQQSVSIRALIDPQFAYRPYSEALDLMGVALSNKCKYEVDNHPWKKPITTVGVPTLAKGDLLHHKFAVIDSKKVITGSHNWSDAANNGNDETLIIVESPTVAAHYIREFARLYTKAKPGLPLAIQQKIKTQEKECAQIQVPSSIENFKKVNINIANREELATLPGVGKKLAQRIIIARQQQKFSSLQDLKRVPGVSNKMLEKWNDLVTW</sequence>
<comment type="catalytic activity">
    <reaction evidence="1">
        <text>a 1,2-diacyl-sn-glycero-3-phosphocholine + H2O = a 1,2-diacyl-sn-glycero-3-phosphate + choline + H(+)</text>
        <dbReference type="Rhea" id="RHEA:14445"/>
        <dbReference type="ChEBI" id="CHEBI:15354"/>
        <dbReference type="ChEBI" id="CHEBI:15377"/>
        <dbReference type="ChEBI" id="CHEBI:15378"/>
        <dbReference type="ChEBI" id="CHEBI:57643"/>
        <dbReference type="ChEBI" id="CHEBI:58608"/>
        <dbReference type="EC" id="3.1.4.4"/>
    </reaction>
</comment>
<keyword evidence="4" id="KW-0378">Hydrolase</keyword>
<dbReference type="InterPro" id="IPR025202">
    <property type="entry name" value="PLD-like_dom"/>
</dbReference>
<accession>A0AAJ6NVK5</accession>
<dbReference type="Gene3D" id="1.10.150.320">
    <property type="entry name" value="Photosystem II 12 kDa extrinsic protein"/>
    <property type="match status" value="1"/>
</dbReference>
<keyword evidence="9" id="KW-1185">Reference proteome</keyword>
<dbReference type="InterPro" id="IPR010994">
    <property type="entry name" value="RuvA_2-like"/>
</dbReference>
<organism evidence="8 9">
    <name type="scientific">Halotia branconii CENA392</name>
    <dbReference type="NCBI Taxonomy" id="1539056"/>
    <lineage>
        <taxon>Bacteria</taxon>
        <taxon>Bacillati</taxon>
        <taxon>Cyanobacteriota</taxon>
        <taxon>Cyanophyceae</taxon>
        <taxon>Nostocales</taxon>
        <taxon>Nodulariaceae</taxon>
        <taxon>Halotia</taxon>
    </lineage>
</organism>